<keyword evidence="6" id="KW-0443">Lipid metabolism</keyword>
<dbReference type="EC" id="2.7.7.14" evidence="10"/>
<dbReference type="Pfam" id="PF01467">
    <property type="entry name" value="CTP_transf_like"/>
    <property type="match status" value="2"/>
</dbReference>
<dbReference type="GO" id="GO:0006646">
    <property type="term" value="P:phosphatidylethanolamine biosynthetic process"/>
    <property type="evidence" value="ECO:0007669"/>
    <property type="project" value="InterPro"/>
</dbReference>
<dbReference type="PANTHER" id="PTHR45780:SF5">
    <property type="entry name" value="ETHANOLAMINE-PHOSPHATE CYTIDYLYLTRANSFERASE"/>
    <property type="match status" value="1"/>
</dbReference>
<evidence type="ECO:0000256" key="12">
    <source>
        <dbReference type="SAM" id="MobiDB-lite"/>
    </source>
</evidence>
<dbReference type="InterPro" id="IPR044608">
    <property type="entry name" value="Ect1/PCYT2"/>
</dbReference>
<keyword evidence="13" id="KW-0472">Membrane</keyword>
<evidence type="ECO:0000256" key="11">
    <source>
        <dbReference type="ARBA" id="ARBA00031473"/>
    </source>
</evidence>
<keyword evidence="13" id="KW-0812">Transmembrane</keyword>
<dbReference type="InterPro" id="IPR014729">
    <property type="entry name" value="Rossmann-like_a/b/a_fold"/>
</dbReference>
<feature type="region of interest" description="Disordered" evidence="12">
    <location>
        <begin position="207"/>
        <end position="233"/>
    </location>
</feature>
<comment type="similarity">
    <text evidence="2">Belongs to the cytidylyltransferase family.</text>
</comment>
<dbReference type="PANTHER" id="PTHR45780">
    <property type="entry name" value="ETHANOLAMINE-PHOSPHATE CYTIDYLYLTRANSFERASE"/>
    <property type="match status" value="1"/>
</dbReference>
<dbReference type="NCBIfam" id="TIGR00125">
    <property type="entry name" value="cyt_tran_rel"/>
    <property type="match status" value="2"/>
</dbReference>
<keyword evidence="16" id="KW-1185">Reference proteome</keyword>
<evidence type="ECO:0000256" key="7">
    <source>
        <dbReference type="ARBA" id="ARBA00023209"/>
    </source>
</evidence>
<reference evidence="15 16" key="1">
    <citation type="journal article" date="2023" name="BMC Biotechnol.">
        <title>Vitis rotundifolia cv Carlos genome sequencing.</title>
        <authorList>
            <person name="Huff M."/>
            <person name="Hulse-Kemp A."/>
            <person name="Scheffler B."/>
            <person name="Youngblood R."/>
            <person name="Simpson S."/>
            <person name="Babiker E."/>
            <person name="Staton M."/>
        </authorList>
    </citation>
    <scope>NUCLEOTIDE SEQUENCE [LARGE SCALE GENOMIC DNA]</scope>
    <source>
        <tissue evidence="15">Leaf</tissue>
    </source>
</reference>
<dbReference type="CDD" id="cd02174">
    <property type="entry name" value="CCT"/>
    <property type="match status" value="1"/>
</dbReference>
<evidence type="ECO:0000256" key="1">
    <source>
        <dbReference type="ARBA" id="ARBA00005189"/>
    </source>
</evidence>
<dbReference type="EMBL" id="JARBHA010000011">
    <property type="protein sequence ID" value="KAJ9689223.1"/>
    <property type="molecule type" value="Genomic_DNA"/>
</dbReference>
<protein>
    <recommendedName>
        <fullName evidence="10">ethanolamine-phosphate cytidylyltransferase</fullName>
        <ecNumber evidence="10">2.7.7.14</ecNumber>
    </recommendedName>
    <alternativeName>
        <fullName evidence="11">CTP:phosphoethanolamine cytidylyltransferase</fullName>
    </alternativeName>
</protein>
<evidence type="ECO:0000256" key="8">
    <source>
        <dbReference type="ARBA" id="ARBA00023264"/>
    </source>
</evidence>
<feature type="domain" description="Cytidyltransferase-like" evidence="14">
    <location>
        <begin position="268"/>
        <end position="345"/>
    </location>
</feature>
<organism evidence="15 16">
    <name type="scientific">Vitis rotundifolia</name>
    <name type="common">Muscadine grape</name>
    <dbReference type="NCBI Taxonomy" id="103349"/>
    <lineage>
        <taxon>Eukaryota</taxon>
        <taxon>Viridiplantae</taxon>
        <taxon>Streptophyta</taxon>
        <taxon>Embryophyta</taxon>
        <taxon>Tracheophyta</taxon>
        <taxon>Spermatophyta</taxon>
        <taxon>Magnoliopsida</taxon>
        <taxon>eudicotyledons</taxon>
        <taxon>Gunneridae</taxon>
        <taxon>Pentapetalae</taxon>
        <taxon>rosids</taxon>
        <taxon>Vitales</taxon>
        <taxon>Vitaceae</taxon>
        <taxon>Viteae</taxon>
        <taxon>Vitis</taxon>
    </lineage>
</organism>
<dbReference type="GO" id="GO:0005737">
    <property type="term" value="C:cytoplasm"/>
    <property type="evidence" value="ECO:0007669"/>
    <property type="project" value="TreeGrafter"/>
</dbReference>
<dbReference type="Gene3D" id="3.40.50.620">
    <property type="entry name" value="HUPs"/>
    <property type="match status" value="2"/>
</dbReference>
<evidence type="ECO:0000256" key="2">
    <source>
        <dbReference type="ARBA" id="ARBA00010101"/>
    </source>
</evidence>
<evidence type="ECO:0000256" key="9">
    <source>
        <dbReference type="ARBA" id="ARBA00024191"/>
    </source>
</evidence>
<gene>
    <name evidence="15" type="ORF">PVL29_014739</name>
</gene>
<evidence type="ECO:0000256" key="10">
    <source>
        <dbReference type="ARBA" id="ARBA00024221"/>
    </source>
</evidence>
<comment type="pathway">
    <text evidence="1">Lipid metabolism.</text>
</comment>
<evidence type="ECO:0000256" key="3">
    <source>
        <dbReference type="ARBA" id="ARBA00022516"/>
    </source>
</evidence>
<keyword evidence="8" id="KW-1208">Phospholipid metabolism</keyword>
<keyword evidence="5" id="KW-0548">Nucleotidyltransferase</keyword>
<dbReference type="Proteomes" id="UP001168098">
    <property type="component" value="Unassembled WGS sequence"/>
</dbReference>
<proteinExistence type="inferred from homology"/>
<dbReference type="InterPro" id="IPR041723">
    <property type="entry name" value="CCT"/>
</dbReference>
<evidence type="ECO:0000256" key="6">
    <source>
        <dbReference type="ARBA" id="ARBA00023098"/>
    </source>
</evidence>
<evidence type="ECO:0000259" key="14">
    <source>
        <dbReference type="Pfam" id="PF01467"/>
    </source>
</evidence>
<keyword evidence="7" id="KW-0594">Phospholipid biosynthesis</keyword>
<feature type="domain" description="Cytidyltransferase-like" evidence="14">
    <location>
        <begin position="69"/>
        <end position="198"/>
    </location>
</feature>
<comment type="caution">
    <text evidence="15">The sequence shown here is derived from an EMBL/GenBank/DDBJ whole genome shotgun (WGS) entry which is preliminary data.</text>
</comment>
<evidence type="ECO:0000256" key="5">
    <source>
        <dbReference type="ARBA" id="ARBA00022695"/>
    </source>
</evidence>
<dbReference type="GO" id="GO:0004306">
    <property type="term" value="F:ethanolamine-phosphate cytidylyltransferase activity"/>
    <property type="evidence" value="ECO:0007669"/>
    <property type="project" value="UniProtKB-EC"/>
</dbReference>
<keyword evidence="4" id="KW-0808">Transferase</keyword>
<feature type="transmembrane region" description="Helical" evidence="13">
    <location>
        <begin position="20"/>
        <end position="50"/>
    </location>
</feature>
<accession>A0AA38ZHL4</accession>
<comment type="pathway">
    <text evidence="9">Phospholipid metabolism; phosphatidylethanolamine biosynthesis; phosphatidylethanolamine from ethanolamine: step 2/3.</text>
</comment>
<dbReference type="SUPFAM" id="SSF52374">
    <property type="entry name" value="Nucleotidylyl transferase"/>
    <property type="match status" value="2"/>
</dbReference>
<evidence type="ECO:0000313" key="16">
    <source>
        <dbReference type="Proteomes" id="UP001168098"/>
    </source>
</evidence>
<evidence type="ECO:0000256" key="4">
    <source>
        <dbReference type="ARBA" id="ARBA00022679"/>
    </source>
</evidence>
<name>A0AA38ZHL4_VITRO</name>
<evidence type="ECO:0000313" key="15">
    <source>
        <dbReference type="EMBL" id="KAJ9689223.1"/>
    </source>
</evidence>
<sequence length="383" mass="43220">MDFENNSWIWEGVYHYPHLFGGIMLTAAVLGLSTSFFGGIGVPSSLAYFWPDLGIFHKRKHGKKRIRVYMDGCFDLMHYGHANALRQAKALGDELVVGVVSDEEIIANKGPPVLSMDERLVLVSGLKWVDEVIANAPYAITEQFMNTLFNEHKIDYIIHGDDPCLLPDGTDAYALAKKAGRYKQIKRTEGVSSTDIVGRILSYVKDTKTHDDHNGSTSLHGERDNTNEAEGEKCQSKGLHLSHFLPTSRRIVQFSNDKGPGPNARVVYIDGAFDLFHAGHVEILKNARQLGDFLLVGIHTDQTVSEHRGAHYPIMHLHERSLSVLACRYVDEVIIGAPWDVTKDMVCKSFSINNFGNEYYSIFLYILLNFSRWQLMMVFTDFY</sequence>
<keyword evidence="3" id="KW-0444">Lipid biosynthesis</keyword>
<keyword evidence="13" id="KW-1133">Transmembrane helix</keyword>
<dbReference type="AlphaFoldDB" id="A0AA38ZHL4"/>
<dbReference type="InterPro" id="IPR004821">
    <property type="entry name" value="Cyt_trans-like"/>
</dbReference>
<evidence type="ECO:0000256" key="13">
    <source>
        <dbReference type="SAM" id="Phobius"/>
    </source>
</evidence>